<accession>A0A9X3N5C5</accession>
<gene>
    <name evidence="2" type="ORF">OM076_33120</name>
</gene>
<evidence type="ECO:0000313" key="2">
    <source>
        <dbReference type="EMBL" id="MDA0165158.1"/>
    </source>
</evidence>
<evidence type="ECO:0000256" key="1">
    <source>
        <dbReference type="SAM" id="Phobius"/>
    </source>
</evidence>
<feature type="transmembrane region" description="Helical" evidence="1">
    <location>
        <begin position="12"/>
        <end position="30"/>
    </location>
</feature>
<dbReference type="RefSeq" id="WP_270044415.1">
    <property type="nucleotide sequence ID" value="NZ_JAPDOD010000042.1"/>
</dbReference>
<comment type="caution">
    <text evidence="2">The sequence shown here is derived from an EMBL/GenBank/DDBJ whole genome shotgun (WGS) entry which is preliminary data.</text>
</comment>
<sequence>MTPLAHAGHWAAQLLYLAPVLAMVGAILWSKIRGRGYDPSEEDRQDPH</sequence>
<name>A0A9X3N5C5_9ACTN</name>
<keyword evidence="1" id="KW-0472">Membrane</keyword>
<organism evidence="2 3">
    <name type="scientific">Solirubrobacter ginsenosidimutans</name>
    <dbReference type="NCBI Taxonomy" id="490573"/>
    <lineage>
        <taxon>Bacteria</taxon>
        <taxon>Bacillati</taxon>
        <taxon>Actinomycetota</taxon>
        <taxon>Thermoleophilia</taxon>
        <taxon>Solirubrobacterales</taxon>
        <taxon>Solirubrobacteraceae</taxon>
        <taxon>Solirubrobacter</taxon>
    </lineage>
</organism>
<reference evidence="2" key="1">
    <citation type="submission" date="2022-10" db="EMBL/GenBank/DDBJ databases">
        <title>The WGS of Solirubrobacter ginsenosidimutans DSM 21036.</title>
        <authorList>
            <person name="Jiang Z."/>
        </authorList>
    </citation>
    <scope>NUCLEOTIDE SEQUENCE</scope>
    <source>
        <strain evidence="2">DSM 21036</strain>
    </source>
</reference>
<dbReference type="AlphaFoldDB" id="A0A9X3N5C5"/>
<keyword evidence="1" id="KW-1133">Transmembrane helix</keyword>
<evidence type="ECO:0000313" key="3">
    <source>
        <dbReference type="Proteomes" id="UP001149140"/>
    </source>
</evidence>
<protein>
    <submittedName>
        <fullName evidence="2">Uncharacterized protein</fullName>
    </submittedName>
</protein>
<keyword evidence="3" id="KW-1185">Reference proteome</keyword>
<dbReference type="EMBL" id="JAPDOD010000042">
    <property type="protein sequence ID" value="MDA0165158.1"/>
    <property type="molecule type" value="Genomic_DNA"/>
</dbReference>
<dbReference type="Proteomes" id="UP001149140">
    <property type="component" value="Unassembled WGS sequence"/>
</dbReference>
<keyword evidence="1" id="KW-0812">Transmembrane</keyword>
<proteinExistence type="predicted"/>